<evidence type="ECO:0000256" key="1">
    <source>
        <dbReference type="SAM" id="Phobius"/>
    </source>
</evidence>
<dbReference type="Proteomes" id="UP000326912">
    <property type="component" value="Unassembled WGS sequence"/>
</dbReference>
<proteinExistence type="predicted"/>
<keyword evidence="1" id="KW-1133">Transmembrane helix</keyword>
<keyword evidence="3" id="KW-1185">Reference proteome</keyword>
<organism evidence="2 3">
    <name type="scientific">Dictyobacter vulcani</name>
    <dbReference type="NCBI Taxonomy" id="2607529"/>
    <lineage>
        <taxon>Bacteria</taxon>
        <taxon>Bacillati</taxon>
        <taxon>Chloroflexota</taxon>
        <taxon>Ktedonobacteria</taxon>
        <taxon>Ktedonobacterales</taxon>
        <taxon>Dictyobacteraceae</taxon>
        <taxon>Dictyobacter</taxon>
    </lineage>
</organism>
<feature type="transmembrane region" description="Helical" evidence="1">
    <location>
        <begin position="48"/>
        <end position="69"/>
    </location>
</feature>
<keyword evidence="1" id="KW-0472">Membrane</keyword>
<evidence type="ECO:0000313" key="3">
    <source>
        <dbReference type="Proteomes" id="UP000326912"/>
    </source>
</evidence>
<name>A0A5J4KY31_9CHLR</name>
<sequence length="78" mass="9037">MDERRNNSTHVILSFLILHDKIVARLFLYCGLYCIVVPCAEQEESDCLLSLSLIARFAIFFAISLIFILKYIRVDILI</sequence>
<feature type="transmembrane region" description="Helical" evidence="1">
    <location>
        <begin position="12"/>
        <end position="36"/>
    </location>
</feature>
<reference evidence="2 3" key="1">
    <citation type="submission" date="2019-10" db="EMBL/GenBank/DDBJ databases">
        <title>Dictyobacter vulcani sp. nov., within the class Ktedonobacteria, isolated from soil of volcanic Mt. Zao.</title>
        <authorList>
            <person name="Zheng Y."/>
            <person name="Wang C.M."/>
            <person name="Sakai Y."/>
            <person name="Abe K."/>
            <person name="Yokota A."/>
            <person name="Yabe S."/>
        </authorList>
    </citation>
    <scope>NUCLEOTIDE SEQUENCE [LARGE SCALE GENOMIC DNA]</scope>
    <source>
        <strain evidence="2 3">W12</strain>
    </source>
</reference>
<gene>
    <name evidence="2" type="ORF">KDW_42080</name>
</gene>
<dbReference type="AlphaFoldDB" id="A0A5J4KY31"/>
<accession>A0A5J4KY31</accession>
<comment type="caution">
    <text evidence="2">The sequence shown here is derived from an EMBL/GenBank/DDBJ whole genome shotgun (WGS) entry which is preliminary data.</text>
</comment>
<dbReference type="EMBL" id="BKZW01000002">
    <property type="protein sequence ID" value="GER90046.1"/>
    <property type="molecule type" value="Genomic_DNA"/>
</dbReference>
<evidence type="ECO:0000313" key="2">
    <source>
        <dbReference type="EMBL" id="GER90046.1"/>
    </source>
</evidence>
<protein>
    <submittedName>
        <fullName evidence="2">Uncharacterized protein</fullName>
    </submittedName>
</protein>
<keyword evidence="1" id="KW-0812">Transmembrane</keyword>